<keyword evidence="2" id="KW-1185">Reference proteome</keyword>
<reference evidence="1 2" key="1">
    <citation type="journal article" date="2019" name="G3 (Bethesda)">
        <title>Sequencing of a Wild Apple (Malus baccata) Genome Unravels the Differences Between Cultivated and Wild Apple Species Regarding Disease Resistance and Cold Tolerance.</title>
        <authorList>
            <person name="Chen X."/>
        </authorList>
    </citation>
    <scope>NUCLEOTIDE SEQUENCE [LARGE SCALE GENOMIC DNA]</scope>
    <source>
        <strain evidence="2">cv. Shandingzi</strain>
        <tissue evidence="1">Leaves</tissue>
    </source>
</reference>
<sequence length="162" mass="18279">MSSWQQMDRQAAFNSLEESKQNLVAKVAEYKGRRKLDVLTEPNACFGSENNVPFNWDFRERLKIMSDEPAGGVRSTRFLTNCIRKLLFSWKWQKVVGIAVKLVMVSASTSVVIAACKTRQLLYTSSTKMIPFLVSKEAGKIDGLLTFSKIPLDVFFLVGDDC</sequence>
<dbReference type="PANTHER" id="PTHR33600:SF5">
    <property type="entry name" value="PLASTID DIVISION PROTEIN PDV1"/>
    <property type="match status" value="1"/>
</dbReference>
<evidence type="ECO:0000313" key="2">
    <source>
        <dbReference type="Proteomes" id="UP000315295"/>
    </source>
</evidence>
<dbReference type="GO" id="GO:0010020">
    <property type="term" value="P:chloroplast fission"/>
    <property type="evidence" value="ECO:0007669"/>
    <property type="project" value="InterPro"/>
</dbReference>
<gene>
    <name evidence="1" type="ORF">C1H46_034857</name>
</gene>
<dbReference type="InterPro" id="IPR038939">
    <property type="entry name" value="PDV1/PDV2"/>
</dbReference>
<name>A0A540KZD6_MALBA</name>
<dbReference type="EMBL" id="VIEB01000850">
    <property type="protein sequence ID" value="TQD79586.1"/>
    <property type="molecule type" value="Genomic_DNA"/>
</dbReference>
<proteinExistence type="predicted"/>
<accession>A0A540KZD6</accession>
<dbReference type="AlphaFoldDB" id="A0A540KZD6"/>
<dbReference type="Proteomes" id="UP000315295">
    <property type="component" value="Unassembled WGS sequence"/>
</dbReference>
<organism evidence="1 2">
    <name type="scientific">Malus baccata</name>
    <name type="common">Siberian crab apple</name>
    <name type="synonym">Pyrus baccata</name>
    <dbReference type="NCBI Taxonomy" id="106549"/>
    <lineage>
        <taxon>Eukaryota</taxon>
        <taxon>Viridiplantae</taxon>
        <taxon>Streptophyta</taxon>
        <taxon>Embryophyta</taxon>
        <taxon>Tracheophyta</taxon>
        <taxon>Spermatophyta</taxon>
        <taxon>Magnoliopsida</taxon>
        <taxon>eudicotyledons</taxon>
        <taxon>Gunneridae</taxon>
        <taxon>Pentapetalae</taxon>
        <taxon>rosids</taxon>
        <taxon>fabids</taxon>
        <taxon>Rosales</taxon>
        <taxon>Rosaceae</taxon>
        <taxon>Amygdaloideae</taxon>
        <taxon>Maleae</taxon>
        <taxon>Malus</taxon>
    </lineage>
</organism>
<evidence type="ECO:0000313" key="1">
    <source>
        <dbReference type="EMBL" id="TQD79586.1"/>
    </source>
</evidence>
<dbReference type="PANTHER" id="PTHR33600">
    <property type="entry name" value="PLASTID DIVISION PROTEIN PDV2"/>
    <property type="match status" value="1"/>
</dbReference>
<comment type="caution">
    <text evidence="1">The sequence shown here is derived from an EMBL/GenBank/DDBJ whole genome shotgun (WGS) entry which is preliminary data.</text>
</comment>
<protein>
    <submittedName>
        <fullName evidence="1">Uncharacterized protein</fullName>
    </submittedName>
</protein>